<gene>
    <name evidence="1" type="ORF">EAG_13912</name>
</gene>
<dbReference type="InParanoid" id="E2ABB5"/>
<reference evidence="1 2" key="1">
    <citation type="journal article" date="2010" name="Science">
        <title>Genomic comparison of the ants Camponotus floridanus and Harpegnathos saltator.</title>
        <authorList>
            <person name="Bonasio R."/>
            <person name="Zhang G."/>
            <person name="Ye C."/>
            <person name="Mutti N.S."/>
            <person name="Fang X."/>
            <person name="Qin N."/>
            <person name="Donahue G."/>
            <person name="Yang P."/>
            <person name="Li Q."/>
            <person name="Li C."/>
            <person name="Zhang P."/>
            <person name="Huang Z."/>
            <person name="Berger S.L."/>
            <person name="Reinberg D."/>
            <person name="Wang J."/>
            <person name="Liebig J."/>
        </authorList>
    </citation>
    <scope>NUCLEOTIDE SEQUENCE [LARGE SCALE GENOMIC DNA]</scope>
    <source>
        <strain evidence="2">C129</strain>
    </source>
</reference>
<accession>E2ABB5</accession>
<name>E2ABB5_CAMFO</name>
<sequence length="339" mass="37448">MKRSAGDDGGLDGGGGGGRRIRENRWRRRALPNFVFSHILHIFANSMRDDGITAYHSFNFRLQLPTGVSSICITIEHTIIWTTGLTRQSPLDAATRNIQRHSSRLTICTEEAQVLIASPNRAPPVPTAYTVAFVECPGLCPDKGLIFDGGWLNVVINDAHSKCGKMPGIYRPRDTRVKFERERDSGDRRRGRAKRGLVLSSETFPRGDASRNDGGRVKEEGAVAEFFSGRSIRLRVCGRFLPAGEESRYGKGVGTFTSVGLSSRRVLFVSDASKTSLNAAFFTDNEKLSEESSSIYATVARHPFSMSYHSGCAYNTLAFTSCVHARATQTPKYRDKNVM</sequence>
<evidence type="ECO:0000313" key="2">
    <source>
        <dbReference type="Proteomes" id="UP000000311"/>
    </source>
</evidence>
<organism evidence="2">
    <name type="scientific">Camponotus floridanus</name>
    <name type="common">Florida carpenter ant</name>
    <dbReference type="NCBI Taxonomy" id="104421"/>
    <lineage>
        <taxon>Eukaryota</taxon>
        <taxon>Metazoa</taxon>
        <taxon>Ecdysozoa</taxon>
        <taxon>Arthropoda</taxon>
        <taxon>Hexapoda</taxon>
        <taxon>Insecta</taxon>
        <taxon>Pterygota</taxon>
        <taxon>Neoptera</taxon>
        <taxon>Endopterygota</taxon>
        <taxon>Hymenoptera</taxon>
        <taxon>Apocrita</taxon>
        <taxon>Aculeata</taxon>
        <taxon>Formicoidea</taxon>
        <taxon>Formicidae</taxon>
        <taxon>Formicinae</taxon>
        <taxon>Camponotus</taxon>
    </lineage>
</organism>
<protein>
    <submittedName>
        <fullName evidence="1">Uncharacterized protein</fullName>
    </submittedName>
</protein>
<proteinExistence type="predicted"/>
<keyword evidence="2" id="KW-1185">Reference proteome</keyword>
<evidence type="ECO:0000313" key="1">
    <source>
        <dbReference type="EMBL" id="EFN69236.1"/>
    </source>
</evidence>
<dbReference type="Proteomes" id="UP000000311">
    <property type="component" value="Unassembled WGS sequence"/>
</dbReference>
<dbReference type="AlphaFoldDB" id="E2ABB5"/>
<dbReference type="EMBL" id="GL438237">
    <property type="protein sequence ID" value="EFN69236.1"/>
    <property type="molecule type" value="Genomic_DNA"/>
</dbReference>